<name>A0ABY8WSH5_9ACTN</name>
<accession>A0ABY8WSH5</accession>
<keyword evidence="4" id="KW-1185">Reference proteome</keyword>
<evidence type="ECO:0000259" key="2">
    <source>
        <dbReference type="Pfam" id="PF14243"/>
    </source>
</evidence>
<protein>
    <submittedName>
        <fullName evidence="3">ATP-grasp domain-containing protein</fullName>
    </submittedName>
</protein>
<organism evidence="3 4">
    <name type="scientific">Actinoplanes oblitus</name>
    <dbReference type="NCBI Taxonomy" id="3040509"/>
    <lineage>
        <taxon>Bacteria</taxon>
        <taxon>Bacillati</taxon>
        <taxon>Actinomycetota</taxon>
        <taxon>Actinomycetes</taxon>
        <taxon>Micromonosporales</taxon>
        <taxon>Micromonosporaceae</taxon>
        <taxon>Actinoplanes</taxon>
    </lineage>
</organism>
<dbReference type="Pfam" id="PF14243">
    <property type="entry name" value="R2K_3"/>
    <property type="match status" value="1"/>
</dbReference>
<evidence type="ECO:0000256" key="1">
    <source>
        <dbReference type="SAM" id="MobiDB-lite"/>
    </source>
</evidence>
<evidence type="ECO:0000313" key="3">
    <source>
        <dbReference type="EMBL" id="WIN00850.1"/>
    </source>
</evidence>
<dbReference type="RefSeq" id="WP_284922377.1">
    <property type="nucleotide sequence ID" value="NZ_CP126980.1"/>
</dbReference>
<proteinExistence type="predicted"/>
<dbReference type="InterPro" id="IPR025643">
    <property type="entry name" value="R2K_3"/>
</dbReference>
<gene>
    <name evidence="3" type="ORF">ACTOB_004762</name>
</gene>
<dbReference type="EMBL" id="CP126980">
    <property type="protein sequence ID" value="WIN00850.1"/>
    <property type="molecule type" value="Genomic_DNA"/>
</dbReference>
<feature type="domain" description="ATP-grasp" evidence="2">
    <location>
        <begin position="130"/>
        <end position="277"/>
    </location>
</feature>
<sequence length="284" mass="30801">MLLVPGDVLRPRRPDEHFAGEAAAARAAGIEVAVIDHDALVRGDPGDAAVARVPAGADAVYRGWMLPAPRYRALADALVRRGTSLRTTPRQYRRAHELPGWYPAAAGHTPESVWTTGDARADFVAACAGLGSGAAVLRDYTKSMKHYWSEAAYLPDVTDTEAAWRVASRFRELRESEFTGGFVLRRFEDFTGAEVRTWWIGGECRLATAHPDTPDEHPPADLDVSAFAGLMRTVDLPFVTADLARRGDGEWRVVEIGDGQVSDLPRSTPPGELIAALDRDGTAS</sequence>
<evidence type="ECO:0000313" key="4">
    <source>
        <dbReference type="Proteomes" id="UP001240150"/>
    </source>
</evidence>
<dbReference type="Proteomes" id="UP001240150">
    <property type="component" value="Chromosome"/>
</dbReference>
<reference evidence="3 4" key="1">
    <citation type="submission" date="2023-06" db="EMBL/GenBank/DDBJ databases">
        <authorList>
            <person name="Yushchuk O."/>
            <person name="Binda E."/>
            <person name="Ruckert-Reed C."/>
            <person name="Fedorenko V."/>
            <person name="Kalinowski J."/>
            <person name="Marinelli F."/>
        </authorList>
    </citation>
    <scope>NUCLEOTIDE SEQUENCE [LARGE SCALE GENOMIC DNA]</scope>
    <source>
        <strain evidence="3 4">NRRL 3884</strain>
    </source>
</reference>
<feature type="region of interest" description="Disordered" evidence="1">
    <location>
        <begin position="264"/>
        <end position="284"/>
    </location>
</feature>